<evidence type="ECO:0000313" key="2">
    <source>
        <dbReference type="Proteomes" id="UP001464387"/>
    </source>
</evidence>
<evidence type="ECO:0000313" key="1">
    <source>
        <dbReference type="EMBL" id="MER8937706.1"/>
    </source>
</evidence>
<dbReference type="EMBL" id="JAMYPJ010000094">
    <property type="protein sequence ID" value="MER8937706.1"/>
    <property type="molecule type" value="Genomic_DNA"/>
</dbReference>
<name>A0ABV1YR74_9HYPH</name>
<sequence length="62" mass="6593">MTLTDNGAALRLSDFVGPDDAVKAALELYGPEAQTAVAYCALEAHYDGRSADFRSGRQSSEI</sequence>
<gene>
    <name evidence="1" type="ORF">NKI33_32835</name>
</gene>
<keyword evidence="2" id="KW-1185">Reference proteome</keyword>
<accession>A0ABV1YR74</accession>
<protein>
    <submittedName>
        <fullName evidence="1">Uncharacterized protein</fullName>
    </submittedName>
</protein>
<proteinExistence type="predicted"/>
<dbReference type="Proteomes" id="UP001464387">
    <property type="component" value="Unassembled WGS sequence"/>
</dbReference>
<organism evidence="1 2">
    <name type="scientific">Mesorhizobium opportunistum</name>
    <dbReference type="NCBI Taxonomy" id="593909"/>
    <lineage>
        <taxon>Bacteria</taxon>
        <taxon>Pseudomonadati</taxon>
        <taxon>Pseudomonadota</taxon>
        <taxon>Alphaproteobacteria</taxon>
        <taxon>Hyphomicrobiales</taxon>
        <taxon>Phyllobacteriaceae</taxon>
        <taxon>Mesorhizobium</taxon>
    </lineage>
</organism>
<comment type="caution">
    <text evidence="1">The sequence shown here is derived from an EMBL/GenBank/DDBJ whole genome shotgun (WGS) entry which is preliminary data.</text>
</comment>
<dbReference type="RefSeq" id="WP_287277677.1">
    <property type="nucleotide sequence ID" value="NZ_JAMYMT010000027.1"/>
</dbReference>
<reference evidence="1 2" key="1">
    <citation type="journal article" date="2024" name="Proc. Natl. Acad. Sci. U.S.A.">
        <title>The evolutionary genomics of adaptation to stress in wild rhizobium bacteria.</title>
        <authorList>
            <person name="Kehlet-Delgado H."/>
            <person name="Montoya A.P."/>
            <person name="Jensen K.T."/>
            <person name="Wendlandt C.E."/>
            <person name="Dexheimer C."/>
            <person name="Roberts M."/>
            <person name="Torres Martinez L."/>
            <person name="Friesen M.L."/>
            <person name="Griffitts J.S."/>
            <person name="Porter S.S."/>
        </authorList>
    </citation>
    <scope>NUCLEOTIDE SEQUENCE [LARGE SCALE GENOMIC DNA]</scope>
    <source>
        <strain evidence="1 2">M0729</strain>
    </source>
</reference>